<proteinExistence type="predicted"/>
<sequence>MPATAAPPDRAAATAAPDRRHRAVLLVTCLALATVVAAMASLNVALPDIARATGGSQTQLSWIIDAYSLVFAALLLPAGAIGDRFGRRRALLVGPGPVSWILAGVATPGHAPRRVVVGRQCSAVAPSSALRCTHPNAAT</sequence>
<dbReference type="RefSeq" id="WP_328957976.1">
    <property type="nucleotide sequence ID" value="NZ_CP108110.1"/>
</dbReference>
<keyword evidence="5 7" id="KW-0472">Membrane</keyword>
<protein>
    <submittedName>
        <fullName evidence="9">MFS transporter</fullName>
    </submittedName>
</protein>
<evidence type="ECO:0000256" key="4">
    <source>
        <dbReference type="ARBA" id="ARBA00022989"/>
    </source>
</evidence>
<evidence type="ECO:0000256" key="6">
    <source>
        <dbReference type="ARBA" id="ARBA00023251"/>
    </source>
</evidence>
<evidence type="ECO:0000256" key="3">
    <source>
        <dbReference type="ARBA" id="ARBA00022692"/>
    </source>
</evidence>
<dbReference type="EMBL" id="CP108110">
    <property type="protein sequence ID" value="WUQ87418.1"/>
    <property type="molecule type" value="Genomic_DNA"/>
</dbReference>
<feature type="transmembrane region" description="Helical" evidence="7">
    <location>
        <begin position="62"/>
        <end position="82"/>
    </location>
</feature>
<accession>A0ABZ1U8B7</accession>
<reference evidence="9" key="1">
    <citation type="submission" date="2022-10" db="EMBL/GenBank/DDBJ databases">
        <title>The complete genomes of actinobacterial strains from the NBC collection.</title>
        <authorList>
            <person name="Joergensen T.S."/>
            <person name="Alvarez Arevalo M."/>
            <person name="Sterndorff E.B."/>
            <person name="Faurdal D."/>
            <person name="Vuksanovic O."/>
            <person name="Mourched A.-S."/>
            <person name="Charusanti P."/>
            <person name="Shaw S."/>
            <person name="Blin K."/>
            <person name="Weber T."/>
        </authorList>
    </citation>
    <scope>NUCLEOTIDE SEQUENCE</scope>
    <source>
        <strain evidence="9">NBC_00222</strain>
    </source>
</reference>
<evidence type="ECO:0000256" key="1">
    <source>
        <dbReference type="ARBA" id="ARBA00004651"/>
    </source>
</evidence>
<dbReference type="Gene3D" id="1.20.1720.10">
    <property type="entry name" value="Multidrug resistance protein D"/>
    <property type="match status" value="1"/>
</dbReference>
<evidence type="ECO:0000313" key="9">
    <source>
        <dbReference type="EMBL" id="WUQ87418.1"/>
    </source>
</evidence>
<gene>
    <name evidence="9" type="ORF">OHA16_33295</name>
</gene>
<evidence type="ECO:0000259" key="8">
    <source>
        <dbReference type="PROSITE" id="PS50850"/>
    </source>
</evidence>
<evidence type="ECO:0000256" key="2">
    <source>
        <dbReference type="ARBA" id="ARBA00022448"/>
    </source>
</evidence>
<dbReference type="PANTHER" id="PTHR42718">
    <property type="entry name" value="MAJOR FACILITATOR SUPERFAMILY MULTIDRUG TRANSPORTER MFSC"/>
    <property type="match status" value="1"/>
</dbReference>
<dbReference type="Proteomes" id="UP001432222">
    <property type="component" value="Chromosome"/>
</dbReference>
<dbReference type="InterPro" id="IPR011701">
    <property type="entry name" value="MFS"/>
</dbReference>
<organism evidence="9 10">
    <name type="scientific">Kitasatospora purpeofusca</name>
    <dbReference type="NCBI Taxonomy" id="67352"/>
    <lineage>
        <taxon>Bacteria</taxon>
        <taxon>Bacillati</taxon>
        <taxon>Actinomycetota</taxon>
        <taxon>Actinomycetes</taxon>
        <taxon>Kitasatosporales</taxon>
        <taxon>Streptomycetaceae</taxon>
        <taxon>Kitasatospora</taxon>
    </lineage>
</organism>
<keyword evidence="10" id="KW-1185">Reference proteome</keyword>
<name>A0ABZ1U8B7_9ACTN</name>
<dbReference type="InterPro" id="IPR020846">
    <property type="entry name" value="MFS_dom"/>
</dbReference>
<evidence type="ECO:0000256" key="7">
    <source>
        <dbReference type="SAM" id="Phobius"/>
    </source>
</evidence>
<feature type="domain" description="Major facilitator superfamily (MFS) profile" evidence="8">
    <location>
        <begin position="24"/>
        <end position="139"/>
    </location>
</feature>
<dbReference type="SUPFAM" id="SSF103473">
    <property type="entry name" value="MFS general substrate transporter"/>
    <property type="match status" value="1"/>
</dbReference>
<keyword evidence="6" id="KW-0046">Antibiotic resistance</keyword>
<feature type="transmembrane region" description="Helical" evidence="7">
    <location>
        <begin position="23"/>
        <end position="42"/>
    </location>
</feature>
<dbReference type="PANTHER" id="PTHR42718:SF9">
    <property type="entry name" value="MAJOR FACILITATOR SUPERFAMILY MULTIDRUG TRANSPORTER MFSC"/>
    <property type="match status" value="1"/>
</dbReference>
<dbReference type="InterPro" id="IPR036259">
    <property type="entry name" value="MFS_trans_sf"/>
</dbReference>
<keyword evidence="4 7" id="KW-1133">Transmembrane helix</keyword>
<keyword evidence="3 7" id="KW-0812">Transmembrane</keyword>
<keyword evidence="2" id="KW-0813">Transport</keyword>
<dbReference type="Pfam" id="PF07690">
    <property type="entry name" value="MFS_1"/>
    <property type="match status" value="1"/>
</dbReference>
<evidence type="ECO:0000256" key="5">
    <source>
        <dbReference type="ARBA" id="ARBA00023136"/>
    </source>
</evidence>
<dbReference type="PROSITE" id="PS50850">
    <property type="entry name" value="MFS"/>
    <property type="match status" value="1"/>
</dbReference>
<evidence type="ECO:0000313" key="10">
    <source>
        <dbReference type="Proteomes" id="UP001432222"/>
    </source>
</evidence>
<comment type="subcellular location">
    <subcellularLocation>
        <location evidence="1">Cell membrane</location>
        <topology evidence="1">Multi-pass membrane protein</topology>
    </subcellularLocation>
</comment>